<name>A0A268F016_9BACL</name>
<proteinExistence type="predicted"/>
<gene>
    <name evidence="2" type="ORF">CHH67_05950</name>
</gene>
<keyword evidence="1" id="KW-1133">Transmembrane helix</keyword>
<dbReference type="Proteomes" id="UP000215596">
    <property type="component" value="Unassembled WGS sequence"/>
</dbReference>
<keyword evidence="1" id="KW-0812">Transmembrane</keyword>
<evidence type="ECO:0000313" key="3">
    <source>
        <dbReference type="Proteomes" id="UP000215596"/>
    </source>
</evidence>
<dbReference type="EMBL" id="NPBY01000018">
    <property type="protein sequence ID" value="PAD78737.1"/>
    <property type="molecule type" value="Genomic_DNA"/>
</dbReference>
<evidence type="ECO:0000313" key="2">
    <source>
        <dbReference type="EMBL" id="PAD78737.1"/>
    </source>
</evidence>
<protein>
    <recommendedName>
        <fullName evidence="4">Transmembrane protein</fullName>
    </recommendedName>
</protein>
<keyword evidence="1" id="KW-0472">Membrane</keyword>
<comment type="caution">
    <text evidence="2">The sequence shown here is derived from an EMBL/GenBank/DDBJ whole genome shotgun (WGS) entry which is preliminary data.</text>
</comment>
<evidence type="ECO:0000256" key="1">
    <source>
        <dbReference type="SAM" id="Phobius"/>
    </source>
</evidence>
<dbReference type="AlphaFoldDB" id="A0A268F016"/>
<sequence length="78" mass="8990">MSLCKDKVNRVLFFVLNRTWYWIIGCPFGFEGGFLGLVKVYGLVLVLVGVLVGISGWDSWSKRFTFWRIMVDDVIILV</sequence>
<feature type="transmembrane region" description="Helical" evidence="1">
    <location>
        <begin position="12"/>
        <end position="30"/>
    </location>
</feature>
<dbReference type="RefSeq" id="WP_144029243.1">
    <property type="nucleotide sequence ID" value="NZ_NPBY01000018.1"/>
</dbReference>
<evidence type="ECO:0008006" key="4">
    <source>
        <dbReference type="Google" id="ProtNLM"/>
    </source>
</evidence>
<feature type="transmembrane region" description="Helical" evidence="1">
    <location>
        <begin position="36"/>
        <end position="60"/>
    </location>
</feature>
<organism evidence="2 3">
    <name type="scientific">Paenibacillus campinasensis</name>
    <dbReference type="NCBI Taxonomy" id="66347"/>
    <lineage>
        <taxon>Bacteria</taxon>
        <taxon>Bacillati</taxon>
        <taxon>Bacillota</taxon>
        <taxon>Bacilli</taxon>
        <taxon>Bacillales</taxon>
        <taxon>Paenibacillaceae</taxon>
        <taxon>Paenibacillus</taxon>
    </lineage>
</organism>
<reference evidence="2 3" key="1">
    <citation type="submission" date="2017-07" db="EMBL/GenBank/DDBJ databases">
        <title>Isolation and whole genome analysis of endospore-forming bacteria from heroin.</title>
        <authorList>
            <person name="Kalinowski J."/>
            <person name="Ahrens B."/>
            <person name="Al-Dilaimi A."/>
            <person name="Winkler A."/>
            <person name="Wibberg D."/>
            <person name="Schleenbecker U."/>
            <person name="Ruckert C."/>
            <person name="Wolfel R."/>
            <person name="Grass G."/>
        </authorList>
    </citation>
    <scope>NUCLEOTIDE SEQUENCE [LARGE SCALE GENOMIC DNA]</scope>
    <source>
        <strain evidence="2 3">7537-G1</strain>
    </source>
</reference>
<accession>A0A268F016</accession>